<name>A0A223E7N1_9BACI</name>
<gene>
    <name evidence="2" type="ORF">AP3564_14450</name>
</gene>
<reference evidence="2 3" key="1">
    <citation type="submission" date="2016-10" db="EMBL/GenBank/DDBJ databases">
        <title>The whole genome sequencing and assembly of Aeribacillus pallidus KCTC3564 strain.</title>
        <authorList>
            <person name="Lee Y.-J."/>
            <person name="Park M.-K."/>
            <person name="Yi H."/>
            <person name="Bahn Y.-S."/>
            <person name="Kim J.F."/>
            <person name="Lee D.-W."/>
        </authorList>
    </citation>
    <scope>NUCLEOTIDE SEQUENCE [LARGE SCALE GENOMIC DNA]</scope>
    <source>
        <strain evidence="2 3">KCTC3564</strain>
    </source>
</reference>
<protein>
    <submittedName>
        <fullName evidence="2">Uncharacterized protein</fullName>
    </submittedName>
</protein>
<keyword evidence="1" id="KW-1133">Transmembrane helix</keyword>
<keyword evidence="1" id="KW-0812">Transmembrane</keyword>
<dbReference type="AlphaFoldDB" id="A0A223E7N1"/>
<accession>A0A223E7N1</accession>
<dbReference type="Proteomes" id="UP000214606">
    <property type="component" value="Chromosome"/>
</dbReference>
<keyword evidence="1" id="KW-0472">Membrane</keyword>
<dbReference type="KEGG" id="apak:AP3564_14450"/>
<sequence length="105" mass="12151">MLLHLVKKDLILAKKYLLVMLIFAIVAPIFNNSKLGLSNGSFISFLTTVLFVEYCKLSLYFGTKEPFFCTFLQKALSPFLKECAKFFVNYFGRENPSVHRRGRRT</sequence>
<feature type="transmembrane region" description="Helical" evidence="1">
    <location>
        <begin position="36"/>
        <end position="55"/>
    </location>
</feature>
<organism evidence="2 3">
    <name type="scientific">Aeribacillus pallidus</name>
    <dbReference type="NCBI Taxonomy" id="33936"/>
    <lineage>
        <taxon>Bacteria</taxon>
        <taxon>Bacillati</taxon>
        <taxon>Bacillota</taxon>
        <taxon>Bacilli</taxon>
        <taxon>Bacillales</taxon>
        <taxon>Bacillaceae</taxon>
        <taxon>Aeribacillus</taxon>
    </lineage>
</organism>
<feature type="transmembrane region" description="Helical" evidence="1">
    <location>
        <begin position="12"/>
        <end position="30"/>
    </location>
</feature>
<proteinExistence type="predicted"/>
<evidence type="ECO:0000256" key="1">
    <source>
        <dbReference type="SAM" id="Phobius"/>
    </source>
</evidence>
<dbReference type="EMBL" id="CP017703">
    <property type="protein sequence ID" value="ASS91256.1"/>
    <property type="molecule type" value="Genomic_DNA"/>
</dbReference>
<evidence type="ECO:0000313" key="2">
    <source>
        <dbReference type="EMBL" id="ASS91256.1"/>
    </source>
</evidence>
<evidence type="ECO:0000313" key="3">
    <source>
        <dbReference type="Proteomes" id="UP000214606"/>
    </source>
</evidence>